<keyword evidence="2" id="KW-0315">Glutamine amidotransferase</keyword>
<evidence type="ECO:0000259" key="1">
    <source>
        <dbReference type="Pfam" id="PF00117"/>
    </source>
</evidence>
<name>A0ABV7ZSK5_9CORY</name>
<comment type="caution">
    <text evidence="2">The sequence shown here is derived from an EMBL/GenBank/DDBJ whole genome shotgun (WGS) entry which is preliminary data.</text>
</comment>
<accession>A0ABV7ZSK5</accession>
<dbReference type="CDD" id="cd01741">
    <property type="entry name" value="GATase1_1"/>
    <property type="match status" value="1"/>
</dbReference>
<feature type="domain" description="Glutamine amidotransferase" evidence="1">
    <location>
        <begin position="66"/>
        <end position="214"/>
    </location>
</feature>
<dbReference type="InterPro" id="IPR029062">
    <property type="entry name" value="Class_I_gatase-like"/>
</dbReference>
<dbReference type="Proteomes" id="UP001595751">
    <property type="component" value="Unassembled WGS sequence"/>
</dbReference>
<dbReference type="InterPro" id="IPR017926">
    <property type="entry name" value="GATASE"/>
</dbReference>
<dbReference type="Gene3D" id="3.40.50.880">
    <property type="match status" value="1"/>
</dbReference>
<sequence length="262" mass="28126">MTPSPAGVAPAAQHPPAAAKPFLLLSTRAEDAAAHAEQLSFARAAGLAPAMLHQVRLERRRPRDLDLSRYGGVIVGGGPYNASDEMKSAVQLEVEAWFRDHLAEVLETGFPFFGACYGVGLLGTVGRGRVSRKHGEEAAVVEVSVTPEGAADPVLEGLPERFHAMVGHKEAIEELPAGATLLATGAACPVQMFRLGRNAYASQFHPELDADAFEQRLRIYAGHGYYQPGGNDRAVADARRFDVARSAQVLRNFTRLHSGHRG</sequence>
<dbReference type="InterPro" id="IPR044992">
    <property type="entry name" value="ChyE-like"/>
</dbReference>
<proteinExistence type="predicted"/>
<dbReference type="PROSITE" id="PS51273">
    <property type="entry name" value="GATASE_TYPE_1"/>
    <property type="match status" value="1"/>
</dbReference>
<evidence type="ECO:0000313" key="3">
    <source>
        <dbReference type="Proteomes" id="UP001595751"/>
    </source>
</evidence>
<dbReference type="EMBL" id="JBHRZN010000004">
    <property type="protein sequence ID" value="MFC3850849.1"/>
    <property type="molecule type" value="Genomic_DNA"/>
</dbReference>
<reference evidence="3" key="1">
    <citation type="journal article" date="2019" name="Int. J. Syst. Evol. Microbiol.">
        <title>The Global Catalogue of Microorganisms (GCM) 10K type strain sequencing project: providing services to taxonomists for standard genome sequencing and annotation.</title>
        <authorList>
            <consortium name="The Broad Institute Genomics Platform"/>
            <consortium name="The Broad Institute Genome Sequencing Center for Infectious Disease"/>
            <person name="Wu L."/>
            <person name="Ma J."/>
        </authorList>
    </citation>
    <scope>NUCLEOTIDE SEQUENCE [LARGE SCALE GENOMIC DNA]</scope>
    <source>
        <strain evidence="3">CCUG 53252</strain>
    </source>
</reference>
<dbReference type="SUPFAM" id="SSF52317">
    <property type="entry name" value="Class I glutamine amidotransferase-like"/>
    <property type="match status" value="1"/>
</dbReference>
<dbReference type="Pfam" id="PF00117">
    <property type="entry name" value="GATase"/>
    <property type="match status" value="1"/>
</dbReference>
<dbReference type="NCBIfam" id="NF005743">
    <property type="entry name" value="PRK07567.1"/>
    <property type="match status" value="1"/>
</dbReference>
<protein>
    <submittedName>
        <fullName evidence="2">Glutamine amidotransferase</fullName>
    </submittedName>
</protein>
<dbReference type="PANTHER" id="PTHR42695">
    <property type="entry name" value="GLUTAMINE AMIDOTRANSFERASE YLR126C-RELATED"/>
    <property type="match status" value="1"/>
</dbReference>
<organism evidence="2 3">
    <name type="scientific">Corynebacterium hansenii</name>
    <dbReference type="NCBI Taxonomy" id="394964"/>
    <lineage>
        <taxon>Bacteria</taxon>
        <taxon>Bacillati</taxon>
        <taxon>Actinomycetota</taxon>
        <taxon>Actinomycetes</taxon>
        <taxon>Mycobacteriales</taxon>
        <taxon>Corynebacteriaceae</taxon>
        <taxon>Corynebacterium</taxon>
    </lineage>
</organism>
<dbReference type="PANTHER" id="PTHR42695:SF5">
    <property type="entry name" value="GLUTAMINE AMIDOTRANSFERASE YLR126C-RELATED"/>
    <property type="match status" value="1"/>
</dbReference>
<dbReference type="RefSeq" id="WP_082144560.1">
    <property type="nucleotide sequence ID" value="NZ_CP047211.1"/>
</dbReference>
<evidence type="ECO:0000313" key="2">
    <source>
        <dbReference type="EMBL" id="MFC3850849.1"/>
    </source>
</evidence>
<gene>
    <name evidence="2" type="ORF">ACFORJ_11840</name>
</gene>
<keyword evidence="3" id="KW-1185">Reference proteome</keyword>